<evidence type="ECO:0000313" key="2">
    <source>
        <dbReference type="EMBL" id="KAK7478687.1"/>
    </source>
</evidence>
<keyword evidence="1" id="KW-0732">Signal</keyword>
<keyword evidence="3" id="KW-1185">Reference proteome</keyword>
<dbReference type="SUPFAM" id="SSF82895">
    <property type="entry name" value="TSP-1 type 1 repeat"/>
    <property type="match status" value="1"/>
</dbReference>
<sequence length="109" mass="11543">MLALSLSCFLLFAVALCQNGCYLNGQFYNYGQQFIAGPELCSCQYDGTIDCFQVNAGGTSSWGNWGAWSSCSKPCGGTRTRHRTCHGGGCSGSSSQTSTCSTQACGEKY</sequence>
<dbReference type="InterPro" id="IPR036383">
    <property type="entry name" value="TSP1_rpt_sf"/>
</dbReference>
<dbReference type="PROSITE" id="PS50092">
    <property type="entry name" value="TSP1"/>
    <property type="match status" value="1"/>
</dbReference>
<dbReference type="PRINTS" id="PR01705">
    <property type="entry name" value="TSP1REPEAT"/>
</dbReference>
<organism evidence="2 3">
    <name type="scientific">Batillaria attramentaria</name>
    <dbReference type="NCBI Taxonomy" id="370345"/>
    <lineage>
        <taxon>Eukaryota</taxon>
        <taxon>Metazoa</taxon>
        <taxon>Spiralia</taxon>
        <taxon>Lophotrochozoa</taxon>
        <taxon>Mollusca</taxon>
        <taxon>Gastropoda</taxon>
        <taxon>Caenogastropoda</taxon>
        <taxon>Sorbeoconcha</taxon>
        <taxon>Cerithioidea</taxon>
        <taxon>Batillariidae</taxon>
        <taxon>Batillaria</taxon>
    </lineage>
</organism>
<feature type="signal peptide" evidence="1">
    <location>
        <begin position="1"/>
        <end position="17"/>
    </location>
</feature>
<dbReference type="Gene3D" id="2.20.100.10">
    <property type="entry name" value="Thrombospondin type-1 (TSP1) repeat"/>
    <property type="match status" value="1"/>
</dbReference>
<dbReference type="EMBL" id="JACVVK020000319">
    <property type="protein sequence ID" value="KAK7478687.1"/>
    <property type="molecule type" value="Genomic_DNA"/>
</dbReference>
<accession>A0ABD0JUG1</accession>
<feature type="chain" id="PRO_5044868044" evidence="1">
    <location>
        <begin position="18"/>
        <end position="109"/>
    </location>
</feature>
<reference evidence="2 3" key="1">
    <citation type="journal article" date="2023" name="Sci. Data">
        <title>Genome assembly of the Korean intertidal mud-creeper Batillaria attramentaria.</title>
        <authorList>
            <person name="Patra A.K."/>
            <person name="Ho P.T."/>
            <person name="Jun S."/>
            <person name="Lee S.J."/>
            <person name="Kim Y."/>
            <person name="Won Y.J."/>
        </authorList>
    </citation>
    <scope>NUCLEOTIDE SEQUENCE [LARGE SCALE GENOMIC DNA]</scope>
    <source>
        <strain evidence="2">Wonlab-2016</strain>
    </source>
</reference>
<dbReference type="Proteomes" id="UP001519460">
    <property type="component" value="Unassembled WGS sequence"/>
</dbReference>
<gene>
    <name evidence="2" type="ORF">BaRGS_00030072</name>
</gene>
<dbReference type="Pfam" id="PF00090">
    <property type="entry name" value="TSP_1"/>
    <property type="match status" value="1"/>
</dbReference>
<comment type="caution">
    <text evidence="2">The sequence shown here is derived from an EMBL/GenBank/DDBJ whole genome shotgun (WGS) entry which is preliminary data.</text>
</comment>
<dbReference type="SMART" id="SM00209">
    <property type="entry name" value="TSP1"/>
    <property type="match status" value="1"/>
</dbReference>
<protein>
    <submittedName>
        <fullName evidence="2">Uncharacterized protein</fullName>
    </submittedName>
</protein>
<evidence type="ECO:0000313" key="3">
    <source>
        <dbReference type="Proteomes" id="UP001519460"/>
    </source>
</evidence>
<name>A0ABD0JUG1_9CAEN</name>
<dbReference type="InterPro" id="IPR000884">
    <property type="entry name" value="TSP1_rpt"/>
</dbReference>
<proteinExistence type="predicted"/>
<dbReference type="AlphaFoldDB" id="A0ABD0JUG1"/>
<evidence type="ECO:0000256" key="1">
    <source>
        <dbReference type="SAM" id="SignalP"/>
    </source>
</evidence>